<evidence type="ECO:0000259" key="8">
    <source>
        <dbReference type="PROSITE" id="PS50249"/>
    </source>
</evidence>
<evidence type="ECO:0000256" key="6">
    <source>
        <dbReference type="RuleBase" id="RU003797"/>
    </source>
</evidence>
<gene>
    <name evidence="9" type="ORF">CJP73_09115</name>
</gene>
<dbReference type="RefSeq" id="WP_114419725.1">
    <property type="nucleotide sequence ID" value="NZ_NQYH01000006.1"/>
</dbReference>
<dbReference type="EMBL" id="NQYH01000006">
    <property type="protein sequence ID" value="RIY40939.1"/>
    <property type="molecule type" value="Genomic_DNA"/>
</dbReference>
<evidence type="ECO:0000256" key="4">
    <source>
        <dbReference type="ARBA" id="ARBA00022833"/>
    </source>
</evidence>
<dbReference type="OrthoDB" id="9804482at2"/>
<dbReference type="AlphaFoldDB" id="A0A3A1YUJ1"/>
<evidence type="ECO:0000256" key="3">
    <source>
        <dbReference type="ARBA" id="ARBA00022801"/>
    </source>
</evidence>
<name>A0A3A1YUJ1_9BURK</name>
<dbReference type="PANTHER" id="PTHR30471">
    <property type="entry name" value="DNA REPAIR PROTEIN RADC"/>
    <property type="match status" value="1"/>
</dbReference>
<feature type="domain" description="MPN" evidence="8">
    <location>
        <begin position="111"/>
        <end position="233"/>
    </location>
</feature>
<dbReference type="GO" id="GO:0006508">
    <property type="term" value="P:proteolysis"/>
    <property type="evidence" value="ECO:0007669"/>
    <property type="project" value="UniProtKB-KW"/>
</dbReference>
<keyword evidence="2" id="KW-0479">Metal-binding</keyword>
<dbReference type="PROSITE" id="PS50249">
    <property type="entry name" value="MPN"/>
    <property type="match status" value="1"/>
</dbReference>
<dbReference type="Proteomes" id="UP000266206">
    <property type="component" value="Unassembled WGS sequence"/>
</dbReference>
<evidence type="ECO:0000313" key="10">
    <source>
        <dbReference type="Proteomes" id="UP000266206"/>
    </source>
</evidence>
<dbReference type="InterPro" id="IPR046778">
    <property type="entry name" value="UPF0758_N"/>
</dbReference>
<keyword evidence="5" id="KW-0482">Metalloprotease</keyword>
<dbReference type="Pfam" id="PF20582">
    <property type="entry name" value="UPF0758_N"/>
    <property type="match status" value="1"/>
</dbReference>
<dbReference type="GO" id="GO:0046872">
    <property type="term" value="F:metal ion binding"/>
    <property type="evidence" value="ECO:0007669"/>
    <property type="project" value="UniProtKB-KW"/>
</dbReference>
<dbReference type="NCBIfam" id="TIGR00608">
    <property type="entry name" value="radc"/>
    <property type="match status" value="1"/>
</dbReference>
<sequence>MTHHLTRPRPVPNSAPRRERPRERLLTHGAHSLTNAELLAIILRTGIRGCDAVTLGQQLIEHFRGLRCLLSADSKSLLEMTGLGQAKTCELLAINELNRRALQEELQHGRALDQPEHVKRYCTASIGHRKIEHCMALYLDSQFRLIESEEVSRGTLTQASVYPREIVKSALRHHAAALILAHNHPSGVTEASQADLALTRHLKNALALVDIRLLDHLIVTPTQAISLAEQGQV</sequence>
<dbReference type="GO" id="GO:0008237">
    <property type="term" value="F:metallopeptidase activity"/>
    <property type="evidence" value="ECO:0007669"/>
    <property type="project" value="UniProtKB-KW"/>
</dbReference>
<dbReference type="InterPro" id="IPR010994">
    <property type="entry name" value="RuvA_2-like"/>
</dbReference>
<comment type="similarity">
    <text evidence="6">Belongs to the UPF0758 family.</text>
</comment>
<keyword evidence="4" id="KW-0862">Zinc</keyword>
<dbReference type="InterPro" id="IPR020891">
    <property type="entry name" value="UPF0758_CS"/>
</dbReference>
<dbReference type="InterPro" id="IPR025657">
    <property type="entry name" value="RadC_JAB"/>
</dbReference>
<dbReference type="CDD" id="cd08071">
    <property type="entry name" value="MPN_DUF2466"/>
    <property type="match status" value="1"/>
</dbReference>
<dbReference type="Gene3D" id="3.40.140.10">
    <property type="entry name" value="Cytidine Deaminase, domain 2"/>
    <property type="match status" value="1"/>
</dbReference>
<dbReference type="PANTHER" id="PTHR30471:SF3">
    <property type="entry name" value="UPF0758 PROTEIN YEES-RELATED"/>
    <property type="match status" value="1"/>
</dbReference>
<evidence type="ECO:0000256" key="1">
    <source>
        <dbReference type="ARBA" id="ARBA00022670"/>
    </source>
</evidence>
<dbReference type="PROSITE" id="PS01302">
    <property type="entry name" value="UPF0758"/>
    <property type="match status" value="1"/>
</dbReference>
<evidence type="ECO:0000256" key="7">
    <source>
        <dbReference type="SAM" id="MobiDB-lite"/>
    </source>
</evidence>
<protein>
    <recommendedName>
        <fullName evidence="8">MPN domain-containing protein</fullName>
    </recommendedName>
</protein>
<dbReference type="InterPro" id="IPR037518">
    <property type="entry name" value="MPN"/>
</dbReference>
<accession>A0A3A1YUJ1</accession>
<dbReference type="SUPFAM" id="SSF47781">
    <property type="entry name" value="RuvA domain 2-like"/>
    <property type="match status" value="1"/>
</dbReference>
<evidence type="ECO:0000256" key="2">
    <source>
        <dbReference type="ARBA" id="ARBA00022723"/>
    </source>
</evidence>
<proteinExistence type="inferred from homology"/>
<keyword evidence="1" id="KW-0645">Protease</keyword>
<dbReference type="Pfam" id="PF04002">
    <property type="entry name" value="RadC"/>
    <property type="match status" value="1"/>
</dbReference>
<organism evidence="9 10">
    <name type="scientific">Neopusillimonas maritima</name>
    <dbReference type="NCBI Taxonomy" id="2026239"/>
    <lineage>
        <taxon>Bacteria</taxon>
        <taxon>Pseudomonadati</taxon>
        <taxon>Pseudomonadota</taxon>
        <taxon>Betaproteobacteria</taxon>
        <taxon>Burkholderiales</taxon>
        <taxon>Alcaligenaceae</taxon>
        <taxon>Neopusillimonas</taxon>
    </lineage>
</organism>
<comment type="caution">
    <text evidence="9">The sequence shown here is derived from an EMBL/GenBank/DDBJ whole genome shotgun (WGS) entry which is preliminary data.</text>
</comment>
<feature type="region of interest" description="Disordered" evidence="7">
    <location>
        <begin position="1"/>
        <end position="23"/>
    </location>
</feature>
<evidence type="ECO:0000313" key="9">
    <source>
        <dbReference type="EMBL" id="RIY40939.1"/>
    </source>
</evidence>
<reference evidence="9 10" key="1">
    <citation type="submission" date="2017-08" db="EMBL/GenBank/DDBJ databases">
        <title>Pusillimonas indicus sp. nov., a member of the family Alcaligenaceae isolated from surface seawater.</title>
        <authorList>
            <person name="Li J."/>
        </authorList>
    </citation>
    <scope>NUCLEOTIDE SEQUENCE [LARGE SCALE GENOMIC DNA]</scope>
    <source>
        <strain evidence="9 10">L52-1-41</strain>
    </source>
</reference>
<dbReference type="NCBIfam" id="NF000642">
    <property type="entry name" value="PRK00024.1"/>
    <property type="match status" value="1"/>
</dbReference>
<keyword evidence="3" id="KW-0378">Hydrolase</keyword>
<evidence type="ECO:0000256" key="5">
    <source>
        <dbReference type="ARBA" id="ARBA00023049"/>
    </source>
</evidence>
<dbReference type="InterPro" id="IPR001405">
    <property type="entry name" value="UPF0758"/>
</dbReference>